<reference evidence="15 16" key="1">
    <citation type="submission" date="2015-10" db="EMBL/GenBank/DDBJ databases">
        <title>Erysipelothrix larvae sp. LV19 isolated from the larval gut of the rhinoceros beetle, Trypoxylus dichotomus.</title>
        <authorList>
            <person name="Lim S."/>
            <person name="Kim B.-C."/>
        </authorList>
    </citation>
    <scope>NUCLEOTIDE SEQUENCE [LARGE SCALE GENOMIC DNA]</scope>
    <source>
        <strain evidence="15 16">LV19</strain>
    </source>
</reference>
<dbReference type="Proteomes" id="UP000063781">
    <property type="component" value="Chromosome"/>
</dbReference>
<dbReference type="GO" id="GO:0005524">
    <property type="term" value="F:ATP binding"/>
    <property type="evidence" value="ECO:0007669"/>
    <property type="project" value="UniProtKB-UniRule"/>
</dbReference>
<evidence type="ECO:0000256" key="6">
    <source>
        <dbReference type="ARBA" id="ARBA00022741"/>
    </source>
</evidence>
<dbReference type="PANTHER" id="PTHR32182">
    <property type="entry name" value="DNA REPLICATION AND REPAIR PROTEIN RECF"/>
    <property type="match status" value="1"/>
</dbReference>
<dbReference type="RefSeq" id="WP_067629602.1">
    <property type="nucleotide sequence ID" value="NZ_CP013213.1"/>
</dbReference>
<dbReference type="InterPro" id="IPR001238">
    <property type="entry name" value="DNA-binding_RecF"/>
</dbReference>
<dbReference type="AlphaFoldDB" id="A0A109UGE1"/>
<evidence type="ECO:0000313" key="15">
    <source>
        <dbReference type="EMBL" id="AMC92433.1"/>
    </source>
</evidence>
<gene>
    <name evidence="12" type="primary">recF</name>
    <name evidence="15" type="ORF">AOC36_00020</name>
</gene>
<keyword evidence="9 12" id="KW-0238">DNA-binding</keyword>
<proteinExistence type="inferred from homology"/>
<feature type="domain" description="RecF/RecN/SMC N-terminal" evidence="14">
    <location>
        <begin position="3"/>
        <end position="357"/>
    </location>
</feature>
<evidence type="ECO:0000256" key="3">
    <source>
        <dbReference type="ARBA" id="ARBA00020170"/>
    </source>
</evidence>
<evidence type="ECO:0000256" key="2">
    <source>
        <dbReference type="ARBA" id="ARBA00008016"/>
    </source>
</evidence>
<dbReference type="OrthoDB" id="9803889at2"/>
<dbReference type="GO" id="GO:0006302">
    <property type="term" value="P:double-strand break repair"/>
    <property type="evidence" value="ECO:0007669"/>
    <property type="project" value="TreeGrafter"/>
</dbReference>
<dbReference type="InterPro" id="IPR003395">
    <property type="entry name" value="RecF/RecN/SMC_N"/>
</dbReference>
<dbReference type="EMBL" id="CP013213">
    <property type="protein sequence ID" value="AMC92433.1"/>
    <property type="molecule type" value="Genomic_DNA"/>
</dbReference>
<dbReference type="PANTHER" id="PTHR32182:SF0">
    <property type="entry name" value="DNA REPLICATION AND REPAIR PROTEIN RECF"/>
    <property type="match status" value="1"/>
</dbReference>
<accession>A0A109UGE1</accession>
<evidence type="ECO:0000256" key="8">
    <source>
        <dbReference type="ARBA" id="ARBA00022840"/>
    </source>
</evidence>
<sequence length="365" mass="42552">MKINTVTLRNFRNIQNANVSFSDHINVLVGDNGQGKTNLLESIVYLSYGKSFRVNDDQLMIKNDTDFADVKAEIETSSKNRVRVVISETGKFLSMNDAPVNRLSDFIGLVNVVLFQPDDLQFFTQTPKKRRRDIDYEIGKLSHQYMHSLTKVMRLIQERNSMLKSREVDEAYMSVLNGMIADESVIIVKERFSLVENLNPKIQKYYNKLVETPSEIRFSYASFIKSPEENSKEMVLKKFEENFKRDREFRLTHSGIHRDDFVFLVEDIPVVHRLSQGQRRLLIVAYKLAIIECIYEKTGSYPIFCMDDLLSELDETRRSRVLMLLPDTIQCIITTTDFQFLEGYLKEIKFFSVKDGVIREVNKNE</sequence>
<feature type="binding site" evidence="12">
    <location>
        <begin position="30"/>
        <end position="37"/>
    </location>
    <ligand>
        <name>ATP</name>
        <dbReference type="ChEBI" id="CHEBI:30616"/>
    </ligand>
</feature>
<dbReference type="NCBIfam" id="TIGR00611">
    <property type="entry name" value="recf"/>
    <property type="match status" value="1"/>
</dbReference>
<dbReference type="PROSITE" id="PS00618">
    <property type="entry name" value="RECF_2"/>
    <property type="match status" value="1"/>
</dbReference>
<evidence type="ECO:0000256" key="11">
    <source>
        <dbReference type="ARBA" id="ARBA00023236"/>
    </source>
</evidence>
<keyword evidence="11 12" id="KW-0742">SOS response</keyword>
<protein>
    <recommendedName>
        <fullName evidence="3 12">DNA replication and repair protein RecF</fullName>
    </recommendedName>
</protein>
<keyword evidence="5 12" id="KW-0235">DNA replication</keyword>
<dbReference type="SUPFAM" id="SSF52540">
    <property type="entry name" value="P-loop containing nucleoside triphosphate hydrolases"/>
    <property type="match status" value="1"/>
</dbReference>
<dbReference type="KEGG" id="erl:AOC36_00020"/>
<dbReference type="GO" id="GO:0000731">
    <property type="term" value="P:DNA synthesis involved in DNA repair"/>
    <property type="evidence" value="ECO:0007669"/>
    <property type="project" value="TreeGrafter"/>
</dbReference>
<dbReference type="InterPro" id="IPR018078">
    <property type="entry name" value="DNA-binding_RecF_CS"/>
</dbReference>
<comment type="function">
    <text evidence="12 13">The RecF protein is involved in DNA metabolism; it is required for DNA replication and normal SOS inducibility. RecF binds preferentially to single-stranded, linear DNA. It also seems to bind ATP.</text>
</comment>
<dbReference type="InterPro" id="IPR042174">
    <property type="entry name" value="RecF_2"/>
</dbReference>
<evidence type="ECO:0000256" key="13">
    <source>
        <dbReference type="RuleBase" id="RU000578"/>
    </source>
</evidence>
<evidence type="ECO:0000256" key="12">
    <source>
        <dbReference type="HAMAP-Rule" id="MF_00365"/>
    </source>
</evidence>
<dbReference type="GO" id="GO:0006260">
    <property type="term" value="P:DNA replication"/>
    <property type="evidence" value="ECO:0007669"/>
    <property type="project" value="UniProtKB-UniRule"/>
</dbReference>
<dbReference type="STRING" id="1514105.AOC36_00020"/>
<name>A0A109UGE1_9FIRM</name>
<evidence type="ECO:0000256" key="10">
    <source>
        <dbReference type="ARBA" id="ARBA00023204"/>
    </source>
</evidence>
<keyword evidence="4 12" id="KW-0963">Cytoplasm</keyword>
<dbReference type="GO" id="GO:0005737">
    <property type="term" value="C:cytoplasm"/>
    <property type="evidence" value="ECO:0007669"/>
    <property type="project" value="UniProtKB-SubCell"/>
</dbReference>
<keyword evidence="16" id="KW-1185">Reference proteome</keyword>
<evidence type="ECO:0000256" key="1">
    <source>
        <dbReference type="ARBA" id="ARBA00004496"/>
    </source>
</evidence>
<dbReference type="Pfam" id="PF02463">
    <property type="entry name" value="SMC_N"/>
    <property type="match status" value="1"/>
</dbReference>
<evidence type="ECO:0000256" key="5">
    <source>
        <dbReference type="ARBA" id="ARBA00022705"/>
    </source>
</evidence>
<dbReference type="GO" id="GO:0009432">
    <property type="term" value="P:SOS response"/>
    <property type="evidence" value="ECO:0007669"/>
    <property type="project" value="UniProtKB-UniRule"/>
</dbReference>
<dbReference type="Gene3D" id="1.20.1050.90">
    <property type="entry name" value="RecF/RecN/SMC, N-terminal domain"/>
    <property type="match status" value="1"/>
</dbReference>
<keyword evidence="10 12" id="KW-0234">DNA repair</keyword>
<comment type="similarity">
    <text evidence="2 12 13">Belongs to the RecF family.</text>
</comment>
<evidence type="ECO:0000256" key="4">
    <source>
        <dbReference type="ARBA" id="ARBA00022490"/>
    </source>
</evidence>
<comment type="subcellular location">
    <subcellularLocation>
        <location evidence="1 12 13">Cytoplasm</location>
    </subcellularLocation>
</comment>
<evidence type="ECO:0000256" key="7">
    <source>
        <dbReference type="ARBA" id="ARBA00022763"/>
    </source>
</evidence>
<keyword evidence="8 12" id="KW-0067">ATP-binding</keyword>
<keyword evidence="6 12" id="KW-0547">Nucleotide-binding</keyword>
<evidence type="ECO:0000259" key="14">
    <source>
        <dbReference type="Pfam" id="PF02463"/>
    </source>
</evidence>
<evidence type="ECO:0000256" key="9">
    <source>
        <dbReference type="ARBA" id="ARBA00023125"/>
    </source>
</evidence>
<dbReference type="HAMAP" id="MF_00365">
    <property type="entry name" value="RecF"/>
    <property type="match status" value="1"/>
</dbReference>
<evidence type="ECO:0000313" key="16">
    <source>
        <dbReference type="Proteomes" id="UP000063781"/>
    </source>
</evidence>
<dbReference type="GO" id="GO:0003697">
    <property type="term" value="F:single-stranded DNA binding"/>
    <property type="evidence" value="ECO:0007669"/>
    <property type="project" value="UniProtKB-UniRule"/>
</dbReference>
<dbReference type="InterPro" id="IPR027417">
    <property type="entry name" value="P-loop_NTPase"/>
</dbReference>
<keyword evidence="7 12" id="KW-0227">DNA damage</keyword>
<dbReference type="Gene3D" id="3.40.50.300">
    <property type="entry name" value="P-loop containing nucleotide triphosphate hydrolases"/>
    <property type="match status" value="1"/>
</dbReference>
<organism evidence="15 16">
    <name type="scientific">Erysipelothrix larvae</name>
    <dbReference type="NCBI Taxonomy" id="1514105"/>
    <lineage>
        <taxon>Bacteria</taxon>
        <taxon>Bacillati</taxon>
        <taxon>Bacillota</taxon>
        <taxon>Erysipelotrichia</taxon>
        <taxon>Erysipelotrichales</taxon>
        <taxon>Erysipelotrichaceae</taxon>
        <taxon>Erysipelothrix</taxon>
    </lineage>
</organism>